<organism evidence="2 3">
    <name type="scientific">Linum trigynum</name>
    <dbReference type="NCBI Taxonomy" id="586398"/>
    <lineage>
        <taxon>Eukaryota</taxon>
        <taxon>Viridiplantae</taxon>
        <taxon>Streptophyta</taxon>
        <taxon>Embryophyta</taxon>
        <taxon>Tracheophyta</taxon>
        <taxon>Spermatophyta</taxon>
        <taxon>Magnoliopsida</taxon>
        <taxon>eudicotyledons</taxon>
        <taxon>Gunneridae</taxon>
        <taxon>Pentapetalae</taxon>
        <taxon>rosids</taxon>
        <taxon>fabids</taxon>
        <taxon>Malpighiales</taxon>
        <taxon>Linaceae</taxon>
        <taxon>Linum</taxon>
    </lineage>
</organism>
<dbReference type="EMBL" id="OZ034817">
    <property type="protein sequence ID" value="CAL1382924.1"/>
    <property type="molecule type" value="Genomic_DNA"/>
</dbReference>
<keyword evidence="3" id="KW-1185">Reference proteome</keyword>
<reference evidence="2 3" key="1">
    <citation type="submission" date="2024-04" db="EMBL/GenBank/DDBJ databases">
        <authorList>
            <person name="Fracassetti M."/>
        </authorList>
    </citation>
    <scope>NUCLEOTIDE SEQUENCE [LARGE SCALE GENOMIC DNA]</scope>
</reference>
<proteinExistence type="predicted"/>
<protein>
    <submittedName>
        <fullName evidence="2">Uncharacterized protein</fullName>
    </submittedName>
</protein>
<evidence type="ECO:0000256" key="1">
    <source>
        <dbReference type="SAM" id="MobiDB-lite"/>
    </source>
</evidence>
<sequence length="79" mass="8980">MSPMTNSSNPNHLWPQPQSPLLKISSKILPPCLATRSLQPLTQCYAPFGEYDDKTKRRGKLRSTTVEVRQRRWPGGRSS</sequence>
<name>A0AAV2EAK1_9ROSI</name>
<dbReference type="Proteomes" id="UP001497516">
    <property type="component" value="Chromosome 4"/>
</dbReference>
<dbReference type="AlphaFoldDB" id="A0AAV2EAK1"/>
<accession>A0AAV2EAK1</accession>
<feature type="region of interest" description="Disordered" evidence="1">
    <location>
        <begin position="56"/>
        <end position="79"/>
    </location>
</feature>
<evidence type="ECO:0000313" key="2">
    <source>
        <dbReference type="EMBL" id="CAL1382924.1"/>
    </source>
</evidence>
<gene>
    <name evidence="2" type="ORF">LTRI10_LOCUS24225</name>
</gene>
<evidence type="ECO:0000313" key="3">
    <source>
        <dbReference type="Proteomes" id="UP001497516"/>
    </source>
</evidence>